<feature type="transmembrane region" description="Helical" evidence="1">
    <location>
        <begin position="113"/>
        <end position="130"/>
    </location>
</feature>
<keyword evidence="1" id="KW-0472">Membrane</keyword>
<accession>A0ABS1BKX3</accession>
<name>A0ABS1BKX3_9SPHI</name>
<dbReference type="EMBL" id="JAEHFY010000014">
    <property type="protein sequence ID" value="MBK0383534.1"/>
    <property type="molecule type" value="Genomic_DNA"/>
</dbReference>
<keyword evidence="3" id="KW-1185">Reference proteome</keyword>
<dbReference type="Proteomes" id="UP000660024">
    <property type="component" value="Unassembled WGS sequence"/>
</dbReference>
<dbReference type="RefSeq" id="WP_200586338.1">
    <property type="nucleotide sequence ID" value="NZ_JAEHFY010000014.1"/>
</dbReference>
<keyword evidence="1" id="KW-1133">Transmembrane helix</keyword>
<organism evidence="2 3">
    <name type="scientific">Pedobacter segetis</name>
    <dbReference type="NCBI Taxonomy" id="2793069"/>
    <lineage>
        <taxon>Bacteria</taxon>
        <taxon>Pseudomonadati</taxon>
        <taxon>Bacteroidota</taxon>
        <taxon>Sphingobacteriia</taxon>
        <taxon>Sphingobacteriales</taxon>
        <taxon>Sphingobacteriaceae</taxon>
        <taxon>Pedobacter</taxon>
    </lineage>
</organism>
<protein>
    <recommendedName>
        <fullName evidence="4">Short chain dehydrogenase</fullName>
    </recommendedName>
</protein>
<comment type="caution">
    <text evidence="2">The sequence shown here is derived from an EMBL/GenBank/DDBJ whole genome shotgun (WGS) entry which is preliminary data.</text>
</comment>
<evidence type="ECO:0000313" key="3">
    <source>
        <dbReference type="Proteomes" id="UP000660024"/>
    </source>
</evidence>
<gene>
    <name evidence="2" type="ORF">I5M32_11255</name>
</gene>
<evidence type="ECO:0000256" key="1">
    <source>
        <dbReference type="SAM" id="Phobius"/>
    </source>
</evidence>
<evidence type="ECO:0000313" key="2">
    <source>
        <dbReference type="EMBL" id="MBK0383534.1"/>
    </source>
</evidence>
<keyword evidence="1" id="KW-0812">Transmembrane</keyword>
<sequence length="133" mass="14847">MDIETLVAQHPQDVALLFKAFGYNMPVNLRNTTLFFNVNGNKEIPFNNYTDDQKPKGKLWDILGKGLDIAGKAAAIINPKKYAALSQNNQNSQNYSLPIQPESDRILGINKTLFVSLCGLLILALLLILFKKK</sequence>
<reference evidence="2 3" key="1">
    <citation type="submission" date="2020-12" db="EMBL/GenBank/DDBJ databases">
        <title>Bacterial novel species Pedobacter sp. SD-b isolated from soil.</title>
        <authorList>
            <person name="Jung H.-Y."/>
        </authorList>
    </citation>
    <scope>NUCLEOTIDE SEQUENCE [LARGE SCALE GENOMIC DNA]</scope>
    <source>
        <strain evidence="2 3">SD-b</strain>
    </source>
</reference>
<proteinExistence type="predicted"/>
<evidence type="ECO:0008006" key="4">
    <source>
        <dbReference type="Google" id="ProtNLM"/>
    </source>
</evidence>